<dbReference type="PANTHER" id="PTHR13173">
    <property type="entry name" value="WW DOMAIN BINDING PROTEIN 4"/>
    <property type="match status" value="1"/>
</dbReference>
<dbReference type="SUPFAM" id="SSF57667">
    <property type="entry name" value="beta-beta-alpha zinc fingers"/>
    <property type="match status" value="1"/>
</dbReference>
<dbReference type="InterPro" id="IPR003604">
    <property type="entry name" value="Matrin/U1-like-C_Znf_C2H2"/>
</dbReference>
<organism evidence="7 8">
    <name type="scientific">Intoshia linei</name>
    <dbReference type="NCBI Taxonomy" id="1819745"/>
    <lineage>
        <taxon>Eukaryota</taxon>
        <taxon>Metazoa</taxon>
        <taxon>Spiralia</taxon>
        <taxon>Lophotrochozoa</taxon>
        <taxon>Mesozoa</taxon>
        <taxon>Orthonectida</taxon>
        <taxon>Rhopaluridae</taxon>
        <taxon>Intoshia</taxon>
    </lineage>
</organism>
<comment type="subcellular location">
    <subcellularLocation>
        <location evidence="1">Nucleus</location>
    </subcellularLocation>
</comment>
<feature type="domain" description="Matrin-type" evidence="6">
    <location>
        <begin position="11"/>
        <end position="42"/>
    </location>
</feature>
<dbReference type="SMART" id="SM00451">
    <property type="entry name" value="ZnF_U1"/>
    <property type="match status" value="1"/>
</dbReference>
<dbReference type="Proteomes" id="UP000078046">
    <property type="component" value="Unassembled WGS sequence"/>
</dbReference>
<dbReference type="AlphaFoldDB" id="A0A177B468"/>
<sequence length="242" mass="28125">MSERWVSLGKKHCRYCKCYITNNKSSINFHESGKNHKKNVENYLSSVARNGRLNMAAKAEKDKCLSSIEQAARTAMKRDVEANPGAMRRYDYKLVDDNTFLSKKKPKIFDYVKPSGVPSYEDAITPGKTFDELNKSIQENIEKLKTRAILDQMTAESESQHVGLWKRVVKPFKELEPKIEKPIKLDLPEQWKPIEKVIEYQSDFHKEDILLKPKKIDKIISTGQVNFKKRKIKLKIETNFDT</sequence>
<keyword evidence="3" id="KW-0863">Zinc-finger</keyword>
<evidence type="ECO:0000256" key="1">
    <source>
        <dbReference type="ARBA" id="ARBA00004123"/>
    </source>
</evidence>
<dbReference type="GO" id="GO:0003723">
    <property type="term" value="F:RNA binding"/>
    <property type="evidence" value="ECO:0007669"/>
    <property type="project" value="TreeGrafter"/>
</dbReference>
<evidence type="ECO:0000256" key="3">
    <source>
        <dbReference type="ARBA" id="ARBA00022771"/>
    </source>
</evidence>
<keyword evidence="5" id="KW-0539">Nucleus</keyword>
<keyword evidence="4" id="KW-0862">Zinc</keyword>
<protein>
    <recommendedName>
        <fullName evidence="6">Matrin-type domain-containing protein</fullName>
    </recommendedName>
</protein>
<accession>A0A177B468</accession>
<evidence type="ECO:0000259" key="6">
    <source>
        <dbReference type="PROSITE" id="PS50171"/>
    </source>
</evidence>
<keyword evidence="8" id="KW-1185">Reference proteome</keyword>
<dbReference type="GO" id="GO:0071011">
    <property type="term" value="C:precatalytic spliceosome"/>
    <property type="evidence" value="ECO:0007669"/>
    <property type="project" value="TreeGrafter"/>
</dbReference>
<dbReference type="PANTHER" id="PTHR13173:SF10">
    <property type="entry name" value="WW DOMAIN-BINDING PROTEIN 4"/>
    <property type="match status" value="1"/>
</dbReference>
<evidence type="ECO:0000313" key="7">
    <source>
        <dbReference type="EMBL" id="OAF68413.1"/>
    </source>
</evidence>
<evidence type="ECO:0000313" key="8">
    <source>
        <dbReference type="Proteomes" id="UP000078046"/>
    </source>
</evidence>
<gene>
    <name evidence="7" type="ORF">A3Q56_03871</name>
</gene>
<dbReference type="InterPro" id="IPR013085">
    <property type="entry name" value="U1-CZ_Znf_C2H2"/>
</dbReference>
<dbReference type="Gene3D" id="3.30.160.60">
    <property type="entry name" value="Classic Zinc Finger"/>
    <property type="match status" value="1"/>
</dbReference>
<proteinExistence type="predicted"/>
<evidence type="ECO:0000256" key="2">
    <source>
        <dbReference type="ARBA" id="ARBA00022723"/>
    </source>
</evidence>
<reference evidence="7 8" key="1">
    <citation type="submission" date="2016-04" db="EMBL/GenBank/DDBJ databases">
        <title>The genome of Intoshia linei affirms orthonectids as highly simplified spiralians.</title>
        <authorList>
            <person name="Mikhailov K.V."/>
            <person name="Slusarev G.S."/>
            <person name="Nikitin M.A."/>
            <person name="Logacheva M.D."/>
            <person name="Penin A."/>
            <person name="Aleoshin V."/>
            <person name="Panchin Y.V."/>
        </authorList>
    </citation>
    <scope>NUCLEOTIDE SEQUENCE [LARGE SCALE GENOMIC DNA]</scope>
    <source>
        <strain evidence="7">Intl2013</strain>
        <tissue evidence="7">Whole animal</tissue>
    </source>
</reference>
<name>A0A177B468_9BILA</name>
<dbReference type="InterPro" id="IPR040023">
    <property type="entry name" value="WBP4"/>
</dbReference>
<dbReference type="OrthoDB" id="191651at2759"/>
<dbReference type="GO" id="GO:0008270">
    <property type="term" value="F:zinc ion binding"/>
    <property type="evidence" value="ECO:0007669"/>
    <property type="project" value="UniProtKB-KW"/>
</dbReference>
<dbReference type="PROSITE" id="PS50171">
    <property type="entry name" value="ZF_MATRIN"/>
    <property type="match status" value="1"/>
</dbReference>
<dbReference type="GO" id="GO:0000398">
    <property type="term" value="P:mRNA splicing, via spliceosome"/>
    <property type="evidence" value="ECO:0007669"/>
    <property type="project" value="InterPro"/>
</dbReference>
<comment type="caution">
    <text evidence="7">The sequence shown here is derived from an EMBL/GenBank/DDBJ whole genome shotgun (WGS) entry which is preliminary data.</text>
</comment>
<dbReference type="EMBL" id="LWCA01000450">
    <property type="protein sequence ID" value="OAF68413.1"/>
    <property type="molecule type" value="Genomic_DNA"/>
</dbReference>
<keyword evidence="2" id="KW-0479">Metal-binding</keyword>
<dbReference type="Pfam" id="PF06220">
    <property type="entry name" value="zf-U1"/>
    <property type="match status" value="1"/>
</dbReference>
<dbReference type="InterPro" id="IPR000690">
    <property type="entry name" value="Matrin/U1-C_Znf_C2H2"/>
</dbReference>
<evidence type="ECO:0000256" key="5">
    <source>
        <dbReference type="ARBA" id="ARBA00023242"/>
    </source>
</evidence>
<evidence type="ECO:0000256" key="4">
    <source>
        <dbReference type="ARBA" id="ARBA00022833"/>
    </source>
</evidence>
<dbReference type="InterPro" id="IPR036236">
    <property type="entry name" value="Znf_C2H2_sf"/>
</dbReference>